<evidence type="ECO:0000313" key="2">
    <source>
        <dbReference type="Proteomes" id="UP000317894"/>
    </source>
</evidence>
<comment type="caution">
    <text evidence="1">The sequence shown here is derived from an EMBL/GenBank/DDBJ whole genome shotgun (WGS) entry which is preliminary data.</text>
</comment>
<name>A0A552UAE1_9SPHN</name>
<dbReference type="CDD" id="cd00586">
    <property type="entry name" value="4HBT"/>
    <property type="match status" value="1"/>
</dbReference>
<dbReference type="RefSeq" id="WP_144335355.1">
    <property type="nucleotide sequence ID" value="NZ_VJWA01000002.1"/>
</dbReference>
<keyword evidence="2" id="KW-1185">Reference proteome</keyword>
<dbReference type="InterPro" id="IPR029069">
    <property type="entry name" value="HotDog_dom_sf"/>
</dbReference>
<accession>A0A552UAE1</accession>
<dbReference type="Proteomes" id="UP000317894">
    <property type="component" value="Unassembled WGS sequence"/>
</dbReference>
<sequence length="143" mass="16019">MRDDPRRRLIDNYPWRIDLETRFTDMDINRHLNNVAVARLYEEARVRFNHGLWRAHPTIDRPHYLIGHVAIDYLGEGSYPAPVTVGYGVGSIGTKSYRTAMGLFQGGACIGLSDAVMVYRGPEGPAPIPDGLRAILEGWALRG</sequence>
<reference evidence="1 2" key="1">
    <citation type="submission" date="2019-07" db="EMBL/GenBank/DDBJ databases">
        <title>Novel species isolated from glacier.</title>
        <authorList>
            <person name="Liu Q."/>
            <person name="Xin Y.-H."/>
        </authorList>
    </citation>
    <scope>NUCLEOTIDE SEQUENCE [LARGE SCALE GENOMIC DNA]</scope>
    <source>
        <strain evidence="1 2">LB1R16</strain>
    </source>
</reference>
<dbReference type="AlphaFoldDB" id="A0A552UAE1"/>
<dbReference type="EMBL" id="VJWA01000002">
    <property type="protein sequence ID" value="TRW15186.1"/>
    <property type="molecule type" value="Genomic_DNA"/>
</dbReference>
<dbReference type="OrthoDB" id="9799036at2"/>
<dbReference type="Gene3D" id="3.10.129.10">
    <property type="entry name" value="Hotdog Thioesterase"/>
    <property type="match status" value="1"/>
</dbReference>
<dbReference type="SUPFAM" id="SSF54637">
    <property type="entry name" value="Thioesterase/thiol ester dehydrase-isomerase"/>
    <property type="match status" value="1"/>
</dbReference>
<dbReference type="Pfam" id="PF13279">
    <property type="entry name" value="4HBT_2"/>
    <property type="match status" value="1"/>
</dbReference>
<protein>
    <submittedName>
        <fullName evidence="1">Acyl-CoA thioesterase</fullName>
    </submittedName>
</protein>
<evidence type="ECO:0000313" key="1">
    <source>
        <dbReference type="EMBL" id="TRW15186.1"/>
    </source>
</evidence>
<organism evidence="1 2">
    <name type="scientific">Glacieibacterium frigidum</name>
    <dbReference type="NCBI Taxonomy" id="2593303"/>
    <lineage>
        <taxon>Bacteria</taxon>
        <taxon>Pseudomonadati</taxon>
        <taxon>Pseudomonadota</taxon>
        <taxon>Alphaproteobacteria</taxon>
        <taxon>Sphingomonadales</taxon>
        <taxon>Sphingosinicellaceae</taxon>
        <taxon>Glacieibacterium</taxon>
    </lineage>
</organism>
<proteinExistence type="predicted"/>
<gene>
    <name evidence="1" type="ORF">FMM06_16245</name>
</gene>